<evidence type="ECO:0000313" key="8">
    <source>
        <dbReference type="Proteomes" id="UP000054166"/>
    </source>
</evidence>
<dbReference type="InterPro" id="IPR004870">
    <property type="entry name" value="Nucleoporin_Nup155"/>
</dbReference>
<dbReference type="InParanoid" id="A0A0C3BDN3"/>
<dbReference type="Pfam" id="PF03177">
    <property type="entry name" value="Nucleoporin_C"/>
    <property type="match status" value="1"/>
</dbReference>
<keyword evidence="3" id="KW-0813">Transport</keyword>
<name>A0A0C3BDN3_PILCF</name>
<dbReference type="EMBL" id="KN833047">
    <property type="protein sequence ID" value="KIM75412.1"/>
    <property type="molecule type" value="Genomic_DNA"/>
</dbReference>
<feature type="non-terminal residue" evidence="7">
    <location>
        <position position="1"/>
    </location>
</feature>
<dbReference type="GO" id="GO:0006405">
    <property type="term" value="P:RNA export from nucleus"/>
    <property type="evidence" value="ECO:0007669"/>
    <property type="project" value="TreeGrafter"/>
</dbReference>
<organism evidence="7 8">
    <name type="scientific">Piloderma croceum (strain F 1598)</name>
    <dbReference type="NCBI Taxonomy" id="765440"/>
    <lineage>
        <taxon>Eukaryota</taxon>
        <taxon>Fungi</taxon>
        <taxon>Dikarya</taxon>
        <taxon>Basidiomycota</taxon>
        <taxon>Agaricomycotina</taxon>
        <taxon>Agaricomycetes</taxon>
        <taxon>Agaricomycetidae</taxon>
        <taxon>Atheliales</taxon>
        <taxon>Atheliaceae</taxon>
        <taxon>Piloderma</taxon>
    </lineage>
</organism>
<keyword evidence="4" id="KW-0539">Nucleus</keyword>
<feature type="domain" description="Nucleoporin Nup133/Nup155-like C-terminal" evidence="5">
    <location>
        <begin position="683"/>
        <end position="1345"/>
    </location>
</feature>
<dbReference type="SUPFAM" id="SSF101898">
    <property type="entry name" value="NHL repeat"/>
    <property type="match status" value="1"/>
</dbReference>
<proteinExistence type="inferred from homology"/>
<dbReference type="InterPro" id="IPR014908">
    <property type="entry name" value="Nucleoporin_Nup133/Nup155_N"/>
</dbReference>
<gene>
    <name evidence="7" type="ORF">PILCRDRAFT_827335</name>
</gene>
<dbReference type="InterPro" id="IPR007187">
    <property type="entry name" value="Nucleoporin_Nup133/Nup155_C"/>
</dbReference>
<evidence type="ECO:0000256" key="3">
    <source>
        <dbReference type="ARBA" id="ARBA00022448"/>
    </source>
</evidence>
<dbReference type="HOGENOM" id="CLU_000429_0_1_1"/>
<dbReference type="PANTHER" id="PTHR10350">
    <property type="entry name" value="NUCLEAR PORE COMPLEX PROTEIN NUP155"/>
    <property type="match status" value="1"/>
</dbReference>
<dbReference type="Gene3D" id="1.20.58.1780">
    <property type="match status" value="1"/>
</dbReference>
<dbReference type="Proteomes" id="UP000054166">
    <property type="component" value="Unassembled WGS sequence"/>
</dbReference>
<dbReference type="GO" id="GO:0000972">
    <property type="term" value="P:transcription-dependent tethering of RNA polymerase II gene DNA at nuclear periphery"/>
    <property type="evidence" value="ECO:0007669"/>
    <property type="project" value="TreeGrafter"/>
</dbReference>
<dbReference type="GO" id="GO:0036228">
    <property type="term" value="P:protein localization to nuclear inner membrane"/>
    <property type="evidence" value="ECO:0007669"/>
    <property type="project" value="TreeGrafter"/>
</dbReference>
<dbReference type="InterPro" id="IPR042538">
    <property type="entry name" value="Nucleoporin_Nup155_C_3"/>
</dbReference>
<evidence type="ECO:0000256" key="4">
    <source>
        <dbReference type="ARBA" id="ARBA00023242"/>
    </source>
</evidence>
<comment type="similarity">
    <text evidence="2">Belongs to the non-repetitive/WGA-negative nucleoporin family.</text>
</comment>
<dbReference type="PANTHER" id="PTHR10350:SF6">
    <property type="entry name" value="NUCLEAR PORE COMPLEX PROTEIN NUP155"/>
    <property type="match status" value="1"/>
</dbReference>
<dbReference type="InterPro" id="IPR042537">
    <property type="entry name" value="Nucleoporin_Nup155_C_2"/>
</dbReference>
<dbReference type="GO" id="GO:0017056">
    <property type="term" value="F:structural constituent of nuclear pore"/>
    <property type="evidence" value="ECO:0007669"/>
    <property type="project" value="InterPro"/>
</dbReference>
<comment type="subcellular location">
    <subcellularLocation>
        <location evidence="1">Nucleus</location>
    </subcellularLocation>
</comment>
<dbReference type="Gene3D" id="1.25.40.440">
    <property type="entry name" value="Nucleoporin, helical domain, central subdomain"/>
    <property type="match status" value="1"/>
</dbReference>
<dbReference type="Pfam" id="PF08801">
    <property type="entry name" value="Nucleoporin_N"/>
    <property type="match status" value="1"/>
</dbReference>
<dbReference type="OrthoDB" id="338970at2759"/>
<dbReference type="Gene3D" id="1.20.120.1880">
    <property type="entry name" value="Nucleoporin, helical C-terminal domain"/>
    <property type="match status" value="1"/>
</dbReference>
<sequence>MNFGSEVVVRLDQMALAASRQLLPASKPAPVVDLPALQSASRVLQDQFIKDAQVIPDLVDTLTTPGGQASASYNVSPEDYLVPFSKRRHINIPEGLWQHYNNSSLNSYMGIIPELERVFITIDHSLFLWDFVEGQEISSYADQPDVISHVAVVKPKRGVFVDEISHLLVICTPLSVLLIGLSSTSVPGPNNRAHKDIKLYATDMSISTDNVEMSNVIGTAEGRIMMSGNQDGNLYELHYQEAESWFGKRVKLINHSIGGVQSLLPKFSSQKSEDRITSIVSDTTRNVFYTLHSNNTISIYTPTPNTQSIQHIQTLSNLFKSASEKAPGSPALTPQNFHIISLHVIHQSESRSGNGVQLVAVTTNGVRLYFSPSSSYGYYSYGSNITSSSSGGPRPLTLIHVRLPPANLIHPDEQRNTYRPTVAPAYGGAQVAPQPTSRPYIISAIENSCYSEGLLVAAQEGDVADRDFLLCMSPDLTRIGSLGQLHNHPNQQHQPPAQQTSYGAVPYGSGGVNQRPPLTEYATLLAIPGRTWSIASVPHTSPPNSGNSPAPVVTNELATQFVEDPRSFMILTNAGLTFVVKRRALDYLRAAIEDLQKNGTVQPIIECRDSFGRDQTCAMLLGLASGNTFLDIAGQSATGTISTVSADIANVAKQAFYDFGERPMWAERVTYGTSDGSGTAIFSGRREGFALYFARLARPLWKSKLTKPGALGLQQCNIADNVLVTVQKNLYALKDFLDKNPHLFHSSPGEPTASRTPAVNEQEAWKAEQSSVAQLQALLTRTIEAISFVLLLNDYKLGELIAKCDQEVQKLILALTFEDLITSQNGITASRALVNVVIDQQIGQQIGVDTISEVLQSRCGSFCSTDDVMLYKARENVRKAVETRNPTERQNWLGESLRLFIKGARILEFDKIREICGDYQQLSYAKGAVELPLTCAQILDPDNVGLEYWLAGSPPNDPRSEYAGRRIKCYDLVLDSLNVFEEKSAKAVSDGAVDDPETVRTHAYELAFASVDEMFHSTMYDWLIERGLADELLEMHPVFIEAHLRREPVNVQKCQLLWQFYVKDGQPLRAAEVLGALAESTEIELSLDARLEYLTLAVGNAKSHPISVGGRHETAIAFLTDLEEKLDVAQVQLEVYNTLVPHLNDPGEAGEKVKILSKTLLTMSELYQLYAEPFDLPTMKLLILHVSEHRDESLVRPIWNRLFEDALEPDADAQTNADRIIAKVVPLGQRFYPSESAFPLRHISTLIVRFALNHKGVIPYGWAPRILVQCGVPYVEIWDVFHEMYESQIPPFNDQQNVQAISSDIAVLLGDWLEEARRPQSSVGRGEFPVGRIDHAIDQYLAELDGDPKRAETKALYENIKRQLRRNW</sequence>
<protein>
    <recommendedName>
        <fullName evidence="9">Nucleoporin Nup133/Nup155-like N-terminal domain-containing protein</fullName>
    </recommendedName>
</protein>
<evidence type="ECO:0000259" key="5">
    <source>
        <dbReference type="Pfam" id="PF03177"/>
    </source>
</evidence>
<reference evidence="8" key="2">
    <citation type="submission" date="2015-01" db="EMBL/GenBank/DDBJ databases">
        <title>Evolutionary Origins and Diversification of the Mycorrhizal Mutualists.</title>
        <authorList>
            <consortium name="DOE Joint Genome Institute"/>
            <consortium name="Mycorrhizal Genomics Consortium"/>
            <person name="Kohler A."/>
            <person name="Kuo A."/>
            <person name="Nagy L.G."/>
            <person name="Floudas D."/>
            <person name="Copeland A."/>
            <person name="Barry K.W."/>
            <person name="Cichocki N."/>
            <person name="Veneault-Fourrey C."/>
            <person name="LaButti K."/>
            <person name="Lindquist E.A."/>
            <person name="Lipzen A."/>
            <person name="Lundell T."/>
            <person name="Morin E."/>
            <person name="Murat C."/>
            <person name="Riley R."/>
            <person name="Ohm R."/>
            <person name="Sun H."/>
            <person name="Tunlid A."/>
            <person name="Henrissat B."/>
            <person name="Grigoriev I.V."/>
            <person name="Hibbett D.S."/>
            <person name="Martin F."/>
        </authorList>
    </citation>
    <scope>NUCLEOTIDE SEQUENCE [LARGE SCALE GENOMIC DNA]</scope>
    <source>
        <strain evidence="8">F 1598</strain>
    </source>
</reference>
<dbReference type="GO" id="GO:0006606">
    <property type="term" value="P:protein import into nucleus"/>
    <property type="evidence" value="ECO:0007669"/>
    <property type="project" value="TreeGrafter"/>
</dbReference>
<evidence type="ECO:0000259" key="6">
    <source>
        <dbReference type="Pfam" id="PF08801"/>
    </source>
</evidence>
<feature type="domain" description="Nucleoporin Nup133/Nup155-like N-terminal" evidence="6">
    <location>
        <begin position="84"/>
        <end position="576"/>
    </location>
</feature>
<dbReference type="FunCoup" id="A0A0C3BDN3">
    <property type="interactions" value="891"/>
</dbReference>
<evidence type="ECO:0008006" key="9">
    <source>
        <dbReference type="Google" id="ProtNLM"/>
    </source>
</evidence>
<dbReference type="InterPro" id="IPR042533">
    <property type="entry name" value="Nucleoporin_Nup155_C_1"/>
</dbReference>
<dbReference type="STRING" id="765440.A0A0C3BDN3"/>
<dbReference type="GO" id="GO:0044611">
    <property type="term" value="C:nuclear pore inner ring"/>
    <property type="evidence" value="ECO:0007669"/>
    <property type="project" value="TreeGrafter"/>
</dbReference>
<accession>A0A0C3BDN3</accession>
<evidence type="ECO:0000256" key="2">
    <source>
        <dbReference type="ARBA" id="ARBA00007373"/>
    </source>
</evidence>
<evidence type="ECO:0000313" key="7">
    <source>
        <dbReference type="EMBL" id="KIM75412.1"/>
    </source>
</evidence>
<dbReference type="Gene3D" id="1.25.40.450">
    <property type="entry name" value="Nucleoporin, helical domain, N-terminal subdomain"/>
    <property type="match status" value="1"/>
</dbReference>
<keyword evidence="8" id="KW-1185">Reference proteome</keyword>
<reference evidence="7 8" key="1">
    <citation type="submission" date="2014-04" db="EMBL/GenBank/DDBJ databases">
        <authorList>
            <consortium name="DOE Joint Genome Institute"/>
            <person name="Kuo A."/>
            <person name="Tarkka M."/>
            <person name="Buscot F."/>
            <person name="Kohler A."/>
            <person name="Nagy L.G."/>
            <person name="Floudas D."/>
            <person name="Copeland A."/>
            <person name="Barry K.W."/>
            <person name="Cichocki N."/>
            <person name="Veneault-Fourrey C."/>
            <person name="LaButti K."/>
            <person name="Lindquist E.A."/>
            <person name="Lipzen A."/>
            <person name="Lundell T."/>
            <person name="Morin E."/>
            <person name="Murat C."/>
            <person name="Sun H."/>
            <person name="Tunlid A."/>
            <person name="Henrissat B."/>
            <person name="Grigoriev I.V."/>
            <person name="Hibbett D.S."/>
            <person name="Martin F."/>
            <person name="Nordberg H.P."/>
            <person name="Cantor M.N."/>
            <person name="Hua S.X."/>
        </authorList>
    </citation>
    <scope>NUCLEOTIDE SEQUENCE [LARGE SCALE GENOMIC DNA]</scope>
    <source>
        <strain evidence="7 8">F 1598</strain>
    </source>
</reference>
<evidence type="ECO:0000256" key="1">
    <source>
        <dbReference type="ARBA" id="ARBA00004123"/>
    </source>
</evidence>